<evidence type="ECO:0000313" key="2">
    <source>
        <dbReference type="Proteomes" id="UP001630127"/>
    </source>
</evidence>
<organism evidence="1 2">
    <name type="scientific">Cinchona calisaya</name>
    <dbReference type="NCBI Taxonomy" id="153742"/>
    <lineage>
        <taxon>Eukaryota</taxon>
        <taxon>Viridiplantae</taxon>
        <taxon>Streptophyta</taxon>
        <taxon>Embryophyta</taxon>
        <taxon>Tracheophyta</taxon>
        <taxon>Spermatophyta</taxon>
        <taxon>Magnoliopsida</taxon>
        <taxon>eudicotyledons</taxon>
        <taxon>Gunneridae</taxon>
        <taxon>Pentapetalae</taxon>
        <taxon>asterids</taxon>
        <taxon>lamiids</taxon>
        <taxon>Gentianales</taxon>
        <taxon>Rubiaceae</taxon>
        <taxon>Cinchonoideae</taxon>
        <taxon>Cinchoneae</taxon>
        <taxon>Cinchona</taxon>
    </lineage>
</organism>
<gene>
    <name evidence="1" type="ORF">ACH5RR_017923</name>
</gene>
<reference evidence="1 2" key="1">
    <citation type="submission" date="2024-11" db="EMBL/GenBank/DDBJ databases">
        <title>A near-complete genome assembly of Cinchona calisaya.</title>
        <authorList>
            <person name="Lian D.C."/>
            <person name="Zhao X.W."/>
            <person name="Wei L."/>
        </authorList>
    </citation>
    <scope>NUCLEOTIDE SEQUENCE [LARGE SCALE GENOMIC DNA]</scope>
    <source>
        <tissue evidence="1">Nenye</tissue>
    </source>
</reference>
<protein>
    <submittedName>
        <fullName evidence="1">Uncharacterized protein</fullName>
    </submittedName>
</protein>
<name>A0ABD2ZKM8_9GENT</name>
<dbReference type="EMBL" id="JBJUIK010000008">
    <property type="protein sequence ID" value="KAL3519774.1"/>
    <property type="molecule type" value="Genomic_DNA"/>
</dbReference>
<dbReference type="AlphaFoldDB" id="A0ABD2ZKM8"/>
<keyword evidence="2" id="KW-1185">Reference proteome</keyword>
<dbReference type="Proteomes" id="UP001630127">
    <property type="component" value="Unassembled WGS sequence"/>
</dbReference>
<sequence>MLHDGGDGGVVGVTGMEEGLCGMLGRKEELRGEIRTVEEYGEEKIRVVVEGQLYIEHDTMSAYVNAANCYKKTSTKRVVS</sequence>
<accession>A0ABD2ZKM8</accession>
<evidence type="ECO:0000313" key="1">
    <source>
        <dbReference type="EMBL" id="KAL3519774.1"/>
    </source>
</evidence>
<comment type="caution">
    <text evidence="1">The sequence shown here is derived from an EMBL/GenBank/DDBJ whole genome shotgun (WGS) entry which is preliminary data.</text>
</comment>
<proteinExistence type="predicted"/>